<name>A0AAD6LUV4_9ROSI</name>
<gene>
    <name evidence="1" type="ORF">NC653_033893</name>
</gene>
<dbReference type="Proteomes" id="UP001164929">
    <property type="component" value="Chromosome 14"/>
</dbReference>
<organism evidence="1 2">
    <name type="scientific">Populus alba x Populus x berolinensis</name>
    <dbReference type="NCBI Taxonomy" id="444605"/>
    <lineage>
        <taxon>Eukaryota</taxon>
        <taxon>Viridiplantae</taxon>
        <taxon>Streptophyta</taxon>
        <taxon>Embryophyta</taxon>
        <taxon>Tracheophyta</taxon>
        <taxon>Spermatophyta</taxon>
        <taxon>Magnoliopsida</taxon>
        <taxon>eudicotyledons</taxon>
        <taxon>Gunneridae</taxon>
        <taxon>Pentapetalae</taxon>
        <taxon>rosids</taxon>
        <taxon>fabids</taxon>
        <taxon>Malpighiales</taxon>
        <taxon>Salicaceae</taxon>
        <taxon>Saliceae</taxon>
        <taxon>Populus</taxon>
    </lineage>
</organism>
<evidence type="ECO:0000313" key="1">
    <source>
        <dbReference type="EMBL" id="KAJ6973691.1"/>
    </source>
</evidence>
<proteinExistence type="predicted"/>
<accession>A0AAD6LUV4</accession>
<sequence>MEFEDFDATVRGVRGFGSIGV</sequence>
<dbReference type="AlphaFoldDB" id="A0AAD6LUV4"/>
<dbReference type="EMBL" id="JAQIZT010000014">
    <property type="protein sequence ID" value="KAJ6973691.1"/>
    <property type="molecule type" value="Genomic_DNA"/>
</dbReference>
<reference evidence="1" key="1">
    <citation type="journal article" date="2023" name="Mol. Ecol. Resour.">
        <title>Chromosome-level genome assembly of a triploid poplar Populus alba 'Berolinensis'.</title>
        <authorList>
            <person name="Chen S."/>
            <person name="Yu Y."/>
            <person name="Wang X."/>
            <person name="Wang S."/>
            <person name="Zhang T."/>
            <person name="Zhou Y."/>
            <person name="He R."/>
            <person name="Meng N."/>
            <person name="Wang Y."/>
            <person name="Liu W."/>
            <person name="Liu Z."/>
            <person name="Liu J."/>
            <person name="Guo Q."/>
            <person name="Huang H."/>
            <person name="Sederoff R.R."/>
            <person name="Wang G."/>
            <person name="Qu G."/>
            <person name="Chen S."/>
        </authorList>
    </citation>
    <scope>NUCLEOTIDE SEQUENCE</scope>
    <source>
        <strain evidence="1">SC-2020</strain>
    </source>
</reference>
<protein>
    <submittedName>
        <fullName evidence="1">Uncharacterized protein</fullName>
    </submittedName>
</protein>
<evidence type="ECO:0000313" key="2">
    <source>
        <dbReference type="Proteomes" id="UP001164929"/>
    </source>
</evidence>
<comment type="caution">
    <text evidence="1">The sequence shown here is derived from an EMBL/GenBank/DDBJ whole genome shotgun (WGS) entry which is preliminary data.</text>
</comment>
<keyword evidence="2" id="KW-1185">Reference proteome</keyword>